<comment type="caution">
    <text evidence="3">The sequence shown here is derived from an EMBL/GenBank/DDBJ whole genome shotgun (WGS) entry which is preliminary data.</text>
</comment>
<accession>A0ABV8VZ40</accession>
<proteinExistence type="predicted"/>
<evidence type="ECO:0000256" key="2">
    <source>
        <dbReference type="SAM" id="SignalP"/>
    </source>
</evidence>
<dbReference type="Gene3D" id="3.40.190.10">
    <property type="entry name" value="Periplasmic binding protein-like II"/>
    <property type="match status" value="1"/>
</dbReference>
<dbReference type="PROSITE" id="PS51257">
    <property type="entry name" value="PROKAR_LIPOPROTEIN"/>
    <property type="match status" value="1"/>
</dbReference>
<feature type="chain" id="PRO_5045613428" evidence="2">
    <location>
        <begin position="22"/>
        <end position="441"/>
    </location>
</feature>
<dbReference type="InterPro" id="IPR050490">
    <property type="entry name" value="Bact_solute-bd_prot1"/>
</dbReference>
<evidence type="ECO:0000256" key="1">
    <source>
        <dbReference type="SAM" id="MobiDB-lite"/>
    </source>
</evidence>
<name>A0ABV8VZ40_9BACI</name>
<protein>
    <submittedName>
        <fullName evidence="3">ABC transporter substrate-binding protein</fullName>
    </submittedName>
</protein>
<dbReference type="SUPFAM" id="SSF53850">
    <property type="entry name" value="Periplasmic binding protein-like II"/>
    <property type="match status" value="1"/>
</dbReference>
<evidence type="ECO:0000313" key="4">
    <source>
        <dbReference type="Proteomes" id="UP001595880"/>
    </source>
</evidence>
<feature type="signal peptide" evidence="2">
    <location>
        <begin position="1"/>
        <end position="21"/>
    </location>
</feature>
<dbReference type="PANTHER" id="PTHR43649:SF32">
    <property type="entry name" value="SUGAR BINDING SECRETED PROTEIN"/>
    <property type="match status" value="1"/>
</dbReference>
<dbReference type="RefSeq" id="WP_390200718.1">
    <property type="nucleotide sequence ID" value="NZ_JBHSDV010000006.1"/>
</dbReference>
<keyword evidence="4" id="KW-1185">Reference proteome</keyword>
<evidence type="ECO:0000313" key="3">
    <source>
        <dbReference type="EMBL" id="MFC4389175.1"/>
    </source>
</evidence>
<gene>
    <name evidence="3" type="ORF">ACFOZ1_15445</name>
</gene>
<dbReference type="InterPro" id="IPR006059">
    <property type="entry name" value="SBP"/>
</dbReference>
<feature type="compositionally biased region" description="Polar residues" evidence="1">
    <location>
        <begin position="37"/>
        <end position="47"/>
    </location>
</feature>
<feature type="region of interest" description="Disordered" evidence="1">
    <location>
        <begin position="25"/>
        <end position="47"/>
    </location>
</feature>
<dbReference type="PANTHER" id="PTHR43649">
    <property type="entry name" value="ARABINOSE-BINDING PROTEIN-RELATED"/>
    <property type="match status" value="1"/>
</dbReference>
<sequence length="441" mass="49394">MKKWFMLFAALVLFVMLVACNNQDTTKEEPSDDTQENQESTDPNAEMNTDAEIELNFWVFGSAGYETLAEEYMKENPNIKITINAGEMEDMHNNLFTSISAGSGAPDISMIEVSNIAKFMEASDRFYNLYDYGANDVKDSYLEWKWKQAESVDGSFQIGLPTDIGPTTMFYRTDVMEEAGLPTDPVELAAEIDTWDAYYETAKKIKETTGKPITDSPQLMFNAIRDQQQQQYFNENDELIMEDTVKEAYDFTTKMIQEGLIGQNELWTPEWGSAMTDGSYATLIGAPAWMIANVKANAPDAGGKWSLTTIPEGAGNWGGSFLTIPKESEYPQEAYDFIEWLVSPENQLKSFHSNGLFPSAPEVYEDEAFLATTDEYFSGAETARIFAEAAESVQPVYMGINYSIVDSELVTALINVAVEGADPQAEWDAAVDRITRQLERQ</sequence>
<organism evidence="3 4">
    <name type="scientific">Gracilibacillus marinus</name>
    <dbReference type="NCBI Taxonomy" id="630535"/>
    <lineage>
        <taxon>Bacteria</taxon>
        <taxon>Bacillati</taxon>
        <taxon>Bacillota</taxon>
        <taxon>Bacilli</taxon>
        <taxon>Bacillales</taxon>
        <taxon>Bacillaceae</taxon>
        <taxon>Gracilibacillus</taxon>
    </lineage>
</organism>
<dbReference type="Pfam" id="PF13416">
    <property type="entry name" value="SBP_bac_8"/>
    <property type="match status" value="1"/>
</dbReference>
<dbReference type="Proteomes" id="UP001595880">
    <property type="component" value="Unassembled WGS sequence"/>
</dbReference>
<reference evidence="4" key="1">
    <citation type="journal article" date="2019" name="Int. J. Syst. Evol. Microbiol.">
        <title>The Global Catalogue of Microorganisms (GCM) 10K type strain sequencing project: providing services to taxonomists for standard genome sequencing and annotation.</title>
        <authorList>
            <consortium name="The Broad Institute Genomics Platform"/>
            <consortium name="The Broad Institute Genome Sequencing Center for Infectious Disease"/>
            <person name="Wu L."/>
            <person name="Ma J."/>
        </authorList>
    </citation>
    <scope>NUCLEOTIDE SEQUENCE [LARGE SCALE GENOMIC DNA]</scope>
    <source>
        <strain evidence="4">KACC 14058</strain>
    </source>
</reference>
<keyword evidence="2" id="KW-0732">Signal</keyword>
<dbReference type="EMBL" id="JBHSDV010000006">
    <property type="protein sequence ID" value="MFC4389175.1"/>
    <property type="molecule type" value="Genomic_DNA"/>
</dbReference>